<reference evidence="2" key="1">
    <citation type="journal article" date="2019" name="Int. J. Syst. Evol. Microbiol.">
        <title>The Global Catalogue of Microorganisms (GCM) 10K type strain sequencing project: providing services to taxonomists for standard genome sequencing and annotation.</title>
        <authorList>
            <consortium name="The Broad Institute Genomics Platform"/>
            <consortium name="The Broad Institute Genome Sequencing Center for Infectious Disease"/>
            <person name="Wu L."/>
            <person name="Ma J."/>
        </authorList>
    </citation>
    <scope>NUCLEOTIDE SEQUENCE [LARGE SCALE GENOMIC DNA]</scope>
    <source>
        <strain evidence="2">JCM 17923</strain>
    </source>
</reference>
<organism evidence="1 2">
    <name type="scientific">Hymenobacter saemangeumensis</name>
    <dbReference type="NCBI Taxonomy" id="1084522"/>
    <lineage>
        <taxon>Bacteria</taxon>
        <taxon>Pseudomonadati</taxon>
        <taxon>Bacteroidota</taxon>
        <taxon>Cytophagia</taxon>
        <taxon>Cytophagales</taxon>
        <taxon>Hymenobacteraceae</taxon>
        <taxon>Hymenobacter</taxon>
    </lineage>
</organism>
<dbReference type="InterPro" id="IPR010982">
    <property type="entry name" value="Lambda_DNA-bd_dom_sf"/>
</dbReference>
<name>A0ABP8IPB2_9BACT</name>
<evidence type="ECO:0008006" key="3">
    <source>
        <dbReference type="Google" id="ProtNLM"/>
    </source>
</evidence>
<proteinExistence type="predicted"/>
<evidence type="ECO:0000313" key="1">
    <source>
        <dbReference type="EMBL" id="GAA4365101.1"/>
    </source>
</evidence>
<evidence type="ECO:0000313" key="2">
    <source>
        <dbReference type="Proteomes" id="UP001501153"/>
    </source>
</evidence>
<accession>A0ABP8IPB2</accession>
<dbReference type="SUPFAM" id="SSF47413">
    <property type="entry name" value="lambda repressor-like DNA-binding domains"/>
    <property type="match status" value="1"/>
</dbReference>
<dbReference type="Proteomes" id="UP001501153">
    <property type="component" value="Unassembled WGS sequence"/>
</dbReference>
<dbReference type="EMBL" id="BAABGZ010000073">
    <property type="protein sequence ID" value="GAA4365101.1"/>
    <property type="molecule type" value="Genomic_DNA"/>
</dbReference>
<keyword evidence="2" id="KW-1185">Reference proteome</keyword>
<sequence length="184" mass="19995">MPDYVRNKFGLTQERLASWLGTSRGMLAQSEAGTKSLPGRSSIASARLVLASLGKVLVLGQAEAQPGPPPLPVPAPKLEPLRWRRDECRYRSGTLRRELAAMQAKAQQLENRLAALPSLRAYPGPVSNPAREAGWLALFEGEAEDGLRDACGAGPQRLLEARIAGLEREAELLEELLNELPPIQ</sequence>
<dbReference type="RefSeq" id="WP_345237420.1">
    <property type="nucleotide sequence ID" value="NZ_BAABGZ010000073.1"/>
</dbReference>
<protein>
    <recommendedName>
        <fullName evidence="3">XRE family transcriptional regulator</fullName>
    </recommendedName>
</protein>
<gene>
    <name evidence="1" type="ORF">GCM10023185_35140</name>
</gene>
<comment type="caution">
    <text evidence="1">The sequence shown here is derived from an EMBL/GenBank/DDBJ whole genome shotgun (WGS) entry which is preliminary data.</text>
</comment>